<dbReference type="RefSeq" id="WP_346059708.1">
    <property type="nucleotide sequence ID" value="NZ_BAAAVQ010000056.1"/>
</dbReference>
<dbReference type="InterPro" id="IPR036244">
    <property type="entry name" value="TipA-like_antibiotic-bd"/>
</dbReference>
<keyword evidence="1" id="KW-0678">Repressor</keyword>
<evidence type="ECO:0000313" key="6">
    <source>
        <dbReference type="EMBL" id="MFC4716456.1"/>
    </source>
</evidence>
<gene>
    <name evidence="6" type="ORF">ACFO7V_09920</name>
</gene>
<organism evidence="6 7">
    <name type="scientific">Glutamicibacter bergerei</name>
    <dbReference type="NCBI Taxonomy" id="256702"/>
    <lineage>
        <taxon>Bacteria</taxon>
        <taxon>Bacillati</taxon>
        <taxon>Actinomycetota</taxon>
        <taxon>Actinomycetes</taxon>
        <taxon>Micrococcales</taxon>
        <taxon>Micrococcaceae</taxon>
        <taxon>Glutamicibacter</taxon>
    </lineage>
</organism>
<comment type="caution">
    <text evidence="6">The sequence shown here is derived from an EMBL/GenBank/DDBJ whole genome shotgun (WGS) entry which is preliminary data.</text>
</comment>
<keyword evidence="2" id="KW-0805">Transcription regulation</keyword>
<dbReference type="CDD" id="cd01106">
    <property type="entry name" value="HTH_TipAL-Mta"/>
    <property type="match status" value="1"/>
</dbReference>
<name>A0ABV9MMM7_9MICC</name>
<evidence type="ECO:0000256" key="4">
    <source>
        <dbReference type="ARBA" id="ARBA00023163"/>
    </source>
</evidence>
<dbReference type="InterPro" id="IPR047057">
    <property type="entry name" value="MerR_fam"/>
</dbReference>
<dbReference type="SUPFAM" id="SSF46955">
    <property type="entry name" value="Putative DNA-binding domain"/>
    <property type="match status" value="1"/>
</dbReference>
<reference evidence="7" key="1">
    <citation type="journal article" date="2019" name="Int. J. Syst. Evol. Microbiol.">
        <title>The Global Catalogue of Microorganisms (GCM) 10K type strain sequencing project: providing services to taxonomists for standard genome sequencing and annotation.</title>
        <authorList>
            <consortium name="The Broad Institute Genomics Platform"/>
            <consortium name="The Broad Institute Genome Sequencing Center for Infectious Disease"/>
            <person name="Wu L."/>
            <person name="Ma J."/>
        </authorList>
    </citation>
    <scope>NUCLEOTIDE SEQUENCE [LARGE SCALE GENOMIC DNA]</scope>
    <source>
        <strain evidence="7">CGMCC 1.12849</strain>
    </source>
</reference>
<dbReference type="Proteomes" id="UP001595884">
    <property type="component" value="Unassembled WGS sequence"/>
</dbReference>
<keyword evidence="4" id="KW-0804">Transcription</keyword>
<dbReference type="InterPro" id="IPR009061">
    <property type="entry name" value="DNA-bd_dom_put_sf"/>
</dbReference>
<keyword evidence="7" id="KW-1185">Reference proteome</keyword>
<dbReference type="Gene3D" id="1.10.1660.10">
    <property type="match status" value="1"/>
</dbReference>
<evidence type="ECO:0000256" key="1">
    <source>
        <dbReference type="ARBA" id="ARBA00022491"/>
    </source>
</evidence>
<dbReference type="PRINTS" id="PR00040">
    <property type="entry name" value="HTHMERR"/>
</dbReference>
<dbReference type="Gene3D" id="1.10.490.50">
    <property type="entry name" value="Antibiotic binding domain of TipA-like multidrug resistance regulators"/>
    <property type="match status" value="1"/>
</dbReference>
<dbReference type="InterPro" id="IPR012925">
    <property type="entry name" value="TipAS_dom"/>
</dbReference>
<proteinExistence type="predicted"/>
<sequence length="273" mass="31248">MEWTVHQLAQRAGISGRTLRHYHQIGLLEPDRIGSNGYRYYGRDAVARLQRILLLRETGMPLQDIATVLDTPVTPELEIEALAGHLEFLARERFALDRRINAVEHTLSMRRQGREPRMDVMLEGFNDRYETEVVERWGGEAFDASNQWWHEKSFQQQKDWKARADALLARWREIHEEGHNIDSPVAQEHAAVHLEWFKEIPGTPTHTGDTAKSVDMIRGLAAQYESNPDFHIAFGTKEAAGFTANALRFHIRMLEPLSEEQTTSRQGSANNAG</sequence>
<evidence type="ECO:0000259" key="5">
    <source>
        <dbReference type="PROSITE" id="PS50937"/>
    </source>
</evidence>
<evidence type="ECO:0000256" key="2">
    <source>
        <dbReference type="ARBA" id="ARBA00023015"/>
    </source>
</evidence>
<dbReference type="EMBL" id="JBHSHE010000041">
    <property type="protein sequence ID" value="MFC4716456.1"/>
    <property type="molecule type" value="Genomic_DNA"/>
</dbReference>
<evidence type="ECO:0000256" key="3">
    <source>
        <dbReference type="ARBA" id="ARBA00023125"/>
    </source>
</evidence>
<evidence type="ECO:0000313" key="7">
    <source>
        <dbReference type="Proteomes" id="UP001595884"/>
    </source>
</evidence>
<dbReference type="Pfam" id="PF07739">
    <property type="entry name" value="TipAS"/>
    <property type="match status" value="1"/>
</dbReference>
<feature type="domain" description="HTH merR-type" evidence="5">
    <location>
        <begin position="1"/>
        <end position="71"/>
    </location>
</feature>
<dbReference type="Pfam" id="PF13411">
    <property type="entry name" value="MerR_1"/>
    <property type="match status" value="1"/>
</dbReference>
<protein>
    <submittedName>
        <fullName evidence="6">MerR family transcriptional regulator</fullName>
    </submittedName>
</protein>
<dbReference type="PROSITE" id="PS50937">
    <property type="entry name" value="HTH_MERR_2"/>
    <property type="match status" value="1"/>
</dbReference>
<dbReference type="PANTHER" id="PTHR30204">
    <property type="entry name" value="REDOX-CYCLING DRUG-SENSING TRANSCRIPTIONAL ACTIVATOR SOXR"/>
    <property type="match status" value="1"/>
</dbReference>
<dbReference type="SUPFAM" id="SSF89082">
    <property type="entry name" value="Antibiotic binding domain of TipA-like multidrug resistance regulators"/>
    <property type="match status" value="1"/>
</dbReference>
<dbReference type="SMART" id="SM00422">
    <property type="entry name" value="HTH_MERR"/>
    <property type="match status" value="1"/>
</dbReference>
<dbReference type="InterPro" id="IPR000551">
    <property type="entry name" value="MerR-type_HTH_dom"/>
</dbReference>
<dbReference type="PANTHER" id="PTHR30204:SF69">
    <property type="entry name" value="MERR-FAMILY TRANSCRIPTIONAL REGULATOR"/>
    <property type="match status" value="1"/>
</dbReference>
<accession>A0ABV9MMM7</accession>
<keyword evidence="3" id="KW-0238">DNA-binding</keyword>